<reference evidence="2" key="2">
    <citation type="submission" date="2020-11" db="EMBL/GenBank/DDBJ databases">
        <authorList>
            <person name="McCartney M.A."/>
            <person name="Auch B."/>
            <person name="Kono T."/>
            <person name="Mallez S."/>
            <person name="Becker A."/>
            <person name="Gohl D.M."/>
            <person name="Silverstein K.A.T."/>
            <person name="Koren S."/>
            <person name="Bechman K.B."/>
            <person name="Herman A."/>
            <person name="Abrahante J.E."/>
            <person name="Garbe J."/>
        </authorList>
    </citation>
    <scope>NUCLEOTIDE SEQUENCE</scope>
    <source>
        <strain evidence="2">Duluth1</strain>
        <tissue evidence="2">Whole animal</tissue>
    </source>
</reference>
<dbReference type="EMBL" id="JAIWYP010000013">
    <property type="protein sequence ID" value="KAH3720356.1"/>
    <property type="molecule type" value="Genomic_DNA"/>
</dbReference>
<evidence type="ECO:0000313" key="2">
    <source>
        <dbReference type="EMBL" id="KAH3720356.1"/>
    </source>
</evidence>
<protein>
    <submittedName>
        <fullName evidence="2">Uncharacterized protein</fullName>
    </submittedName>
</protein>
<reference evidence="2" key="1">
    <citation type="journal article" date="2019" name="bioRxiv">
        <title>The Genome of the Zebra Mussel, Dreissena polymorpha: A Resource for Invasive Species Research.</title>
        <authorList>
            <person name="McCartney M.A."/>
            <person name="Auch B."/>
            <person name="Kono T."/>
            <person name="Mallez S."/>
            <person name="Zhang Y."/>
            <person name="Obille A."/>
            <person name="Becker A."/>
            <person name="Abrahante J.E."/>
            <person name="Garbe J."/>
            <person name="Badalamenti J.P."/>
            <person name="Herman A."/>
            <person name="Mangelson H."/>
            <person name="Liachko I."/>
            <person name="Sullivan S."/>
            <person name="Sone E.D."/>
            <person name="Koren S."/>
            <person name="Silverstein K.A.T."/>
            <person name="Beckman K.B."/>
            <person name="Gohl D.M."/>
        </authorList>
    </citation>
    <scope>NUCLEOTIDE SEQUENCE</scope>
    <source>
        <strain evidence="2">Duluth1</strain>
        <tissue evidence="2">Whole animal</tissue>
    </source>
</reference>
<feature type="signal peptide" evidence="1">
    <location>
        <begin position="1"/>
        <end position="22"/>
    </location>
</feature>
<organism evidence="2 3">
    <name type="scientific">Dreissena polymorpha</name>
    <name type="common">Zebra mussel</name>
    <name type="synonym">Mytilus polymorpha</name>
    <dbReference type="NCBI Taxonomy" id="45954"/>
    <lineage>
        <taxon>Eukaryota</taxon>
        <taxon>Metazoa</taxon>
        <taxon>Spiralia</taxon>
        <taxon>Lophotrochozoa</taxon>
        <taxon>Mollusca</taxon>
        <taxon>Bivalvia</taxon>
        <taxon>Autobranchia</taxon>
        <taxon>Heteroconchia</taxon>
        <taxon>Euheterodonta</taxon>
        <taxon>Imparidentia</taxon>
        <taxon>Neoheterodontei</taxon>
        <taxon>Myida</taxon>
        <taxon>Dreissenoidea</taxon>
        <taxon>Dreissenidae</taxon>
        <taxon>Dreissena</taxon>
    </lineage>
</organism>
<proteinExistence type="predicted"/>
<evidence type="ECO:0000256" key="1">
    <source>
        <dbReference type="SAM" id="SignalP"/>
    </source>
</evidence>
<feature type="chain" id="PRO_5038995660" evidence="1">
    <location>
        <begin position="23"/>
        <end position="76"/>
    </location>
</feature>
<dbReference type="Proteomes" id="UP000828390">
    <property type="component" value="Unassembled WGS sequence"/>
</dbReference>
<evidence type="ECO:0000313" key="3">
    <source>
        <dbReference type="Proteomes" id="UP000828390"/>
    </source>
</evidence>
<keyword evidence="1" id="KW-0732">Signal</keyword>
<gene>
    <name evidence="2" type="ORF">DPMN_063253</name>
</gene>
<dbReference type="AlphaFoldDB" id="A0A9D4CA59"/>
<sequence length="76" mass="8634">MNCRTTLCRQFLVFSILSTADTKREEAVGGMEEEEMELQCGIADLRPAKQTIIGDEKEMQPFMQPFSYSNCESGYV</sequence>
<accession>A0A9D4CA59</accession>
<keyword evidence="3" id="KW-1185">Reference proteome</keyword>
<comment type="caution">
    <text evidence="2">The sequence shown here is derived from an EMBL/GenBank/DDBJ whole genome shotgun (WGS) entry which is preliminary data.</text>
</comment>
<name>A0A9D4CA59_DREPO</name>